<organism evidence="2 3">
    <name type="scientific">Pseudonocardia kunmingensis</name>
    <dbReference type="NCBI Taxonomy" id="630975"/>
    <lineage>
        <taxon>Bacteria</taxon>
        <taxon>Bacillati</taxon>
        <taxon>Actinomycetota</taxon>
        <taxon>Actinomycetes</taxon>
        <taxon>Pseudonocardiales</taxon>
        <taxon>Pseudonocardiaceae</taxon>
        <taxon>Pseudonocardia</taxon>
    </lineage>
</organism>
<dbReference type="Proteomes" id="UP000315677">
    <property type="component" value="Unassembled WGS sequence"/>
</dbReference>
<keyword evidence="3" id="KW-1185">Reference proteome</keyword>
<keyword evidence="1" id="KW-0472">Membrane</keyword>
<dbReference type="InterPro" id="IPR016566">
    <property type="entry name" value="UCP010219"/>
</dbReference>
<feature type="transmembrane region" description="Helical" evidence="1">
    <location>
        <begin position="58"/>
        <end position="78"/>
    </location>
</feature>
<dbReference type="RefSeq" id="WP_142047468.1">
    <property type="nucleotide sequence ID" value="NZ_VFPA01000001.1"/>
</dbReference>
<proteinExistence type="predicted"/>
<dbReference type="OrthoDB" id="4829863at2"/>
<evidence type="ECO:0000256" key="1">
    <source>
        <dbReference type="SAM" id="Phobius"/>
    </source>
</evidence>
<dbReference type="Pfam" id="PF11361">
    <property type="entry name" value="DUF3159"/>
    <property type="match status" value="1"/>
</dbReference>
<reference evidence="2 3" key="1">
    <citation type="submission" date="2019-06" db="EMBL/GenBank/DDBJ databases">
        <title>Sequencing the genomes of 1000 actinobacteria strains.</title>
        <authorList>
            <person name="Klenk H.-P."/>
        </authorList>
    </citation>
    <scope>NUCLEOTIDE SEQUENCE [LARGE SCALE GENOMIC DNA]</scope>
    <source>
        <strain evidence="2 3">DSM 45301</strain>
    </source>
</reference>
<accession>A0A543DWA9</accession>
<feature type="transmembrane region" description="Helical" evidence="1">
    <location>
        <begin position="34"/>
        <end position="52"/>
    </location>
</feature>
<protein>
    <submittedName>
        <fullName evidence="2">Uncharacterized protein DUF3159</fullName>
    </submittedName>
</protein>
<evidence type="ECO:0000313" key="3">
    <source>
        <dbReference type="Proteomes" id="UP000315677"/>
    </source>
</evidence>
<comment type="caution">
    <text evidence="2">The sequence shown here is derived from an EMBL/GenBank/DDBJ whole genome shotgun (WGS) entry which is preliminary data.</text>
</comment>
<gene>
    <name evidence="2" type="ORF">FB558_0365</name>
</gene>
<name>A0A543DWA9_9PSEU</name>
<dbReference type="AlphaFoldDB" id="A0A543DWA9"/>
<feature type="transmembrane region" description="Helical" evidence="1">
    <location>
        <begin position="115"/>
        <end position="137"/>
    </location>
</feature>
<feature type="transmembrane region" description="Helical" evidence="1">
    <location>
        <begin position="85"/>
        <end position="103"/>
    </location>
</feature>
<sequence length="234" mass="24482">MTDEATTTTSREAPVEEEQATVATAVRQALERSGGWVGIAVAAAPTVAFVVANAFGGLMWAFIALAVSAPVAFGVRLARRESLRAALVGLLIAAGCALVAALTGEARGFFLVPTLLPAGWTLVFLGSVLIGRPLTGVALNRLARGPRHWRQHPPLRRVYTTTTLVAAGICFTNFVLGGVLYLTDQLAAMAAMDVAVVPVPFVLAAFTVAAARRTIGRSAATTPATGERPRHQLR</sequence>
<feature type="transmembrane region" description="Helical" evidence="1">
    <location>
        <begin position="188"/>
        <end position="211"/>
    </location>
</feature>
<dbReference type="EMBL" id="VFPA01000001">
    <property type="protein sequence ID" value="TQM13612.1"/>
    <property type="molecule type" value="Genomic_DNA"/>
</dbReference>
<evidence type="ECO:0000313" key="2">
    <source>
        <dbReference type="EMBL" id="TQM13612.1"/>
    </source>
</evidence>
<keyword evidence="1" id="KW-0812">Transmembrane</keyword>
<feature type="transmembrane region" description="Helical" evidence="1">
    <location>
        <begin position="158"/>
        <end position="182"/>
    </location>
</feature>
<keyword evidence="1" id="KW-1133">Transmembrane helix</keyword>